<name>A0A921EP17_9ACTN</name>
<reference evidence="2" key="2">
    <citation type="submission" date="2021-09" db="EMBL/GenBank/DDBJ databases">
        <authorList>
            <person name="Gilroy R."/>
        </authorList>
    </citation>
    <scope>NUCLEOTIDE SEQUENCE</scope>
    <source>
        <strain evidence="2">ChiGjej3B3-7470</strain>
    </source>
</reference>
<dbReference type="SUPFAM" id="SSF54001">
    <property type="entry name" value="Cysteine proteinases"/>
    <property type="match status" value="1"/>
</dbReference>
<dbReference type="EMBL" id="DYZF01000110">
    <property type="protein sequence ID" value="HJE51221.1"/>
    <property type="molecule type" value="Genomic_DNA"/>
</dbReference>
<dbReference type="Pfam" id="PF01841">
    <property type="entry name" value="Transglut_core"/>
    <property type="match status" value="1"/>
</dbReference>
<dbReference type="Proteomes" id="UP000712713">
    <property type="component" value="Unassembled WGS sequence"/>
</dbReference>
<dbReference type="SMART" id="SM00460">
    <property type="entry name" value="TGc"/>
    <property type="match status" value="1"/>
</dbReference>
<proteinExistence type="predicted"/>
<comment type="caution">
    <text evidence="2">The sequence shown here is derived from an EMBL/GenBank/DDBJ whole genome shotgun (WGS) entry which is preliminary data.</text>
</comment>
<evidence type="ECO:0000313" key="2">
    <source>
        <dbReference type="EMBL" id="HJE51221.1"/>
    </source>
</evidence>
<protein>
    <submittedName>
        <fullName evidence="2">Transglutaminase family protein</fullName>
    </submittedName>
</protein>
<dbReference type="Gene3D" id="2.60.40.2250">
    <property type="match status" value="1"/>
</dbReference>
<dbReference type="Gene3D" id="3.10.620.30">
    <property type="match status" value="1"/>
</dbReference>
<evidence type="ECO:0000313" key="3">
    <source>
        <dbReference type="Proteomes" id="UP000712713"/>
    </source>
</evidence>
<dbReference type="PANTHER" id="PTHR33490">
    <property type="entry name" value="BLR5614 PROTEIN-RELATED"/>
    <property type="match status" value="1"/>
</dbReference>
<dbReference type="AlphaFoldDB" id="A0A921EP17"/>
<organism evidence="2 3">
    <name type="scientific">Tessaracoccus flavescens</name>
    <dbReference type="NCBI Taxonomy" id="399497"/>
    <lineage>
        <taxon>Bacteria</taxon>
        <taxon>Bacillati</taxon>
        <taxon>Actinomycetota</taxon>
        <taxon>Actinomycetes</taxon>
        <taxon>Propionibacteriales</taxon>
        <taxon>Propionibacteriaceae</taxon>
        <taxon>Tessaracoccus</taxon>
    </lineage>
</organism>
<feature type="domain" description="Transglutaminase-like" evidence="1">
    <location>
        <begin position="155"/>
        <end position="215"/>
    </location>
</feature>
<dbReference type="InterPro" id="IPR002931">
    <property type="entry name" value="Transglutaminase-like"/>
</dbReference>
<sequence>MTTPTPVRHVTSHLEVAVSAPADLVFSVAVSTDYPDVDETLTFTVGDEQLDAEVVTAPNGSRLHRIRQTPVGTLHVDYKADVRGRAPEPPMLGIDEILFTRPSRYCDSDRLANLSATHFSGLTGFELMSAVNQWVRTKIIYKPGSSRVVDGALETYLSRAGVCRDSAHLVVAFLRGLNMPARVTSVYAPGLVPMDFHAVAEAYWQGTWYLLDATGLAPRDAMVRICTGRDASDTAFMTTLAGRTELTCLKVDATVDGELPYDDKFSFKTLS</sequence>
<reference evidence="2" key="1">
    <citation type="journal article" date="2021" name="PeerJ">
        <title>Extensive microbial diversity within the chicken gut microbiome revealed by metagenomics and culture.</title>
        <authorList>
            <person name="Gilroy R."/>
            <person name="Ravi A."/>
            <person name="Getino M."/>
            <person name="Pursley I."/>
            <person name="Horton D.L."/>
            <person name="Alikhan N.F."/>
            <person name="Baker D."/>
            <person name="Gharbi K."/>
            <person name="Hall N."/>
            <person name="Watson M."/>
            <person name="Adriaenssens E.M."/>
            <person name="Foster-Nyarko E."/>
            <person name="Jarju S."/>
            <person name="Secka A."/>
            <person name="Antonio M."/>
            <person name="Oren A."/>
            <person name="Chaudhuri R.R."/>
            <person name="La Ragione R."/>
            <person name="Hildebrand F."/>
            <person name="Pallen M.J."/>
        </authorList>
    </citation>
    <scope>NUCLEOTIDE SEQUENCE</scope>
    <source>
        <strain evidence="2">ChiGjej3B3-7470</strain>
    </source>
</reference>
<evidence type="ECO:0000259" key="1">
    <source>
        <dbReference type="SMART" id="SM00460"/>
    </source>
</evidence>
<accession>A0A921EP17</accession>
<dbReference type="PANTHER" id="PTHR33490:SF12">
    <property type="entry name" value="BLL5557 PROTEIN"/>
    <property type="match status" value="1"/>
</dbReference>
<gene>
    <name evidence="2" type="ORF">K8V15_04475</name>
</gene>
<dbReference type="InterPro" id="IPR038765">
    <property type="entry name" value="Papain-like_cys_pep_sf"/>
</dbReference>